<evidence type="ECO:0000256" key="2">
    <source>
        <dbReference type="ARBA" id="ARBA00023235"/>
    </source>
</evidence>
<gene>
    <name evidence="3" type="ORF">ACFPYJ_03580</name>
</gene>
<accession>A0ABW0VTI3</accession>
<keyword evidence="4" id="KW-1185">Reference proteome</keyword>
<protein>
    <submittedName>
        <fullName evidence="3">AGE family epimerase/isomerase</fullName>
    </submittedName>
</protein>
<dbReference type="Proteomes" id="UP001596047">
    <property type="component" value="Unassembled WGS sequence"/>
</dbReference>
<proteinExistence type="inferred from homology"/>
<organism evidence="3 4">
    <name type="scientific">Paenibacillus solisilvae</name>
    <dbReference type="NCBI Taxonomy" id="2486751"/>
    <lineage>
        <taxon>Bacteria</taxon>
        <taxon>Bacillati</taxon>
        <taxon>Bacillota</taxon>
        <taxon>Bacilli</taxon>
        <taxon>Bacillales</taxon>
        <taxon>Paenibacillaceae</taxon>
        <taxon>Paenibacillus</taxon>
    </lineage>
</organism>
<comment type="caution">
    <text evidence="3">The sequence shown here is derived from an EMBL/GenBank/DDBJ whole genome shotgun (WGS) entry which is preliminary data.</text>
</comment>
<name>A0ABW0VTI3_9BACL</name>
<dbReference type="Pfam" id="PF07221">
    <property type="entry name" value="GlcNAc_2-epim"/>
    <property type="match status" value="1"/>
</dbReference>
<comment type="similarity">
    <text evidence="1">Belongs to the N-acylglucosamine 2-epimerase family.</text>
</comment>
<dbReference type="Gene3D" id="1.50.10.10">
    <property type="match status" value="1"/>
</dbReference>
<dbReference type="InterPro" id="IPR012341">
    <property type="entry name" value="6hp_glycosidase-like_sf"/>
</dbReference>
<dbReference type="InterPro" id="IPR008928">
    <property type="entry name" value="6-hairpin_glycosidase_sf"/>
</dbReference>
<sequence>MTERLDKEAVREFYKSHLLQDLLPFWMKALDERHGGVYTCFNNDGNELLSKDKYTWSQGRFIWLWSRIAWLCERKVLPGSADAFLQHAGKTVDFLKRNAILDNGNCAFLLTEEGEKKESIPGQGYDTSFYADCFVVLGFSEYARVSGRADIAGDALRLYDRIRDRLQRDHVRSEPYPIPEGFKSHSVAMIMLNISQQLMDALASLANPEESRIRSDCLEYAQQIIGQFGQPDGRIAELLPKEGDVPDTVLCRHVNPGHTLESMWFVISAAERLKRRELIDAALPVVKQAFKLGWDAHEGGLLRFVDRDGGKPGGLRTGDPYEQLILDTWDTKLWWPHSEALYSALLAYEQTRDPDFLSLYRQTHDYVFRTFPHPDPNVREWIQIRARSGQPLNKVVALPVKDPFHIIRNVLLIIELYSEAGHAQTEVV</sequence>
<evidence type="ECO:0000313" key="4">
    <source>
        <dbReference type="Proteomes" id="UP001596047"/>
    </source>
</evidence>
<dbReference type="RefSeq" id="WP_379186664.1">
    <property type="nucleotide sequence ID" value="NZ_JBHSOW010000015.1"/>
</dbReference>
<dbReference type="EMBL" id="JBHSOW010000015">
    <property type="protein sequence ID" value="MFC5648209.1"/>
    <property type="molecule type" value="Genomic_DNA"/>
</dbReference>
<dbReference type="PANTHER" id="PTHR15108">
    <property type="entry name" value="N-ACYLGLUCOSAMINE-2-EPIMERASE"/>
    <property type="match status" value="1"/>
</dbReference>
<dbReference type="InterPro" id="IPR010819">
    <property type="entry name" value="AGE/CE"/>
</dbReference>
<evidence type="ECO:0000313" key="3">
    <source>
        <dbReference type="EMBL" id="MFC5648209.1"/>
    </source>
</evidence>
<dbReference type="SUPFAM" id="SSF48208">
    <property type="entry name" value="Six-hairpin glycosidases"/>
    <property type="match status" value="1"/>
</dbReference>
<evidence type="ECO:0000256" key="1">
    <source>
        <dbReference type="ARBA" id="ARBA00008558"/>
    </source>
</evidence>
<reference evidence="4" key="1">
    <citation type="journal article" date="2019" name="Int. J. Syst. Evol. Microbiol.">
        <title>The Global Catalogue of Microorganisms (GCM) 10K type strain sequencing project: providing services to taxonomists for standard genome sequencing and annotation.</title>
        <authorList>
            <consortium name="The Broad Institute Genomics Platform"/>
            <consortium name="The Broad Institute Genome Sequencing Center for Infectious Disease"/>
            <person name="Wu L."/>
            <person name="Ma J."/>
        </authorList>
    </citation>
    <scope>NUCLEOTIDE SEQUENCE [LARGE SCALE GENOMIC DNA]</scope>
    <source>
        <strain evidence="4">CGMCC 1.3240</strain>
    </source>
</reference>
<keyword evidence="2" id="KW-0413">Isomerase</keyword>